<evidence type="ECO:0000313" key="1">
    <source>
        <dbReference type="EMBL" id="TMS22576.1"/>
    </source>
</evidence>
<organism evidence="1 2">
    <name type="scientific">Larimichthys crocea</name>
    <name type="common">Large yellow croaker</name>
    <name type="synonym">Pseudosciaena crocea</name>
    <dbReference type="NCBI Taxonomy" id="215358"/>
    <lineage>
        <taxon>Eukaryota</taxon>
        <taxon>Metazoa</taxon>
        <taxon>Chordata</taxon>
        <taxon>Craniata</taxon>
        <taxon>Vertebrata</taxon>
        <taxon>Euteleostomi</taxon>
        <taxon>Actinopterygii</taxon>
        <taxon>Neopterygii</taxon>
        <taxon>Teleostei</taxon>
        <taxon>Neoteleostei</taxon>
        <taxon>Acanthomorphata</taxon>
        <taxon>Eupercaria</taxon>
        <taxon>Sciaenidae</taxon>
        <taxon>Larimichthys</taxon>
    </lineage>
</organism>
<keyword evidence="2" id="KW-1185">Reference proteome</keyword>
<dbReference type="EMBL" id="CM011675">
    <property type="protein sequence ID" value="TMS22576.1"/>
    <property type="molecule type" value="Genomic_DNA"/>
</dbReference>
<dbReference type="Proteomes" id="UP000793456">
    <property type="component" value="Chromosome II"/>
</dbReference>
<proteinExistence type="predicted"/>
<protein>
    <submittedName>
        <fullName evidence="1">Uncharacterized protein</fullName>
    </submittedName>
</protein>
<sequence length="149" mass="16650">MTTEPSSEQDSCEAMELCSSSAACSENGNMAMAAGVPTIIMSEDGDGTNLTLSSLVEGLKDELRKQKTSYEARIQKLEESSAALCAQMERLEQEMEQERKKQRMLEIKLRNSERAREDAENRNRLLEKEMEDFFSTLGDLALGARTSDI</sequence>
<evidence type="ECO:0000313" key="2">
    <source>
        <dbReference type="Proteomes" id="UP000793456"/>
    </source>
</evidence>
<accession>A0ACD3RUD9</accession>
<reference evidence="1" key="1">
    <citation type="submission" date="2018-11" db="EMBL/GenBank/DDBJ databases">
        <title>The sequence and de novo assembly of Larimichthys crocea genome using PacBio and Hi-C technologies.</title>
        <authorList>
            <person name="Xu P."/>
            <person name="Chen B."/>
            <person name="Zhou Z."/>
            <person name="Ke Q."/>
            <person name="Wu Y."/>
            <person name="Bai H."/>
            <person name="Pu F."/>
        </authorList>
    </citation>
    <scope>NUCLEOTIDE SEQUENCE</scope>
    <source>
        <tissue evidence="1">Muscle</tissue>
    </source>
</reference>
<comment type="caution">
    <text evidence="1">The sequence shown here is derived from an EMBL/GenBank/DDBJ whole genome shotgun (WGS) entry which is preliminary data.</text>
</comment>
<gene>
    <name evidence="1" type="ORF">E3U43_012841</name>
</gene>
<name>A0ACD3RUD9_LARCR</name>